<reference evidence="10" key="2">
    <citation type="submission" date="2019-12" db="UniProtKB">
        <authorList>
            <consortium name="WormBaseParasite"/>
        </authorList>
    </citation>
    <scope>IDENTIFICATION</scope>
</reference>
<dbReference type="InterPro" id="IPR013525">
    <property type="entry name" value="ABC2_TM"/>
</dbReference>
<accession>A0A5S6PIT7</accession>
<evidence type="ECO:0000256" key="6">
    <source>
        <dbReference type="ARBA" id="ARBA00023136"/>
    </source>
</evidence>
<sequence>MKSNQEELDKEVKNDNATDLKFISNATNSLSQIHYASSEVISNNNELCAERTLNSFTQCKRYYERYSSNLNMLPNAPHSFNYLRYAKANELRKNERNTPKISVKNLCVTSDNGTFVKNCLSWTTSMSHHLQDISFTLKGGDTLAILYAKESEMRILLEIMSNNISKEYLINGIIENNGHKMNINEFGDRVAYVNAQNVYPWLTVAQTLYLQSLFVTSDRNTFNNVNMMEQLIQTLALSSIRNFLCNELTIAERQRLKIALQILKDADILLSDNIMKDINLYEMAFLIDYLRDWAIKLNRIVIMAVQPPTIEILTMFHKVLLIASGKVIYFGLSSQMLAYFEQIGFPCPSFKNPCDYYVDLVTHDYLTTESSLESINRIKRLTEIWKERIIDECEAQLITTDQQLSPKIHRVNCYRVAFLIYRRFFEIFLNRSWIYFKEPIYAFLISLFVGFIFFQIPTDRYASINARFGFIISMLAICLLPNLFIHIERVFDERLYLLDDVRNKLYDPTFYIMIKITYDLPISIICNILYALPAYILSGLPLDGTFYWPSVFLFTLIVYVHAILWRYVTWIIAYSCCTRISAIIAIVILLSNSVMLSGFLIHPNSFPALIKLLYYYNPTKLAGALLAENEFLRRTALTDWVTLLTSLN</sequence>
<dbReference type="Pfam" id="PF19055">
    <property type="entry name" value="ABC2_membrane_7"/>
    <property type="match status" value="1"/>
</dbReference>
<dbReference type="InterPro" id="IPR043926">
    <property type="entry name" value="ABCG_dom"/>
</dbReference>
<dbReference type="STRING" id="6279.A0A5S6PIT7"/>
<dbReference type="PROSITE" id="PS50893">
    <property type="entry name" value="ABC_TRANSPORTER_2"/>
    <property type="match status" value="1"/>
</dbReference>
<evidence type="ECO:0000256" key="7">
    <source>
        <dbReference type="SAM" id="Phobius"/>
    </source>
</evidence>
<dbReference type="Pfam" id="PF00005">
    <property type="entry name" value="ABC_tran"/>
    <property type="match status" value="1"/>
</dbReference>
<dbReference type="InterPro" id="IPR003439">
    <property type="entry name" value="ABC_transporter-like_ATP-bd"/>
</dbReference>
<dbReference type="PANTHER" id="PTHR48041:SF89">
    <property type="entry name" value="FI03229P"/>
    <property type="match status" value="1"/>
</dbReference>
<keyword evidence="9" id="KW-1185">Reference proteome</keyword>
<evidence type="ECO:0000259" key="8">
    <source>
        <dbReference type="PROSITE" id="PS50893"/>
    </source>
</evidence>
<dbReference type="Gene3D" id="3.40.50.300">
    <property type="entry name" value="P-loop containing nucleotide triphosphate hydrolases"/>
    <property type="match status" value="1"/>
</dbReference>
<dbReference type="Pfam" id="PF01061">
    <property type="entry name" value="ABC2_membrane"/>
    <property type="match status" value="1"/>
</dbReference>
<keyword evidence="4 7" id="KW-0812">Transmembrane</keyword>
<proteinExistence type="inferred from homology"/>
<dbReference type="InParanoid" id="A0A5S6PIT7"/>
<dbReference type="AlphaFoldDB" id="A0A5S6PIT7"/>
<dbReference type="InterPro" id="IPR050352">
    <property type="entry name" value="ABCG_transporters"/>
</dbReference>
<dbReference type="GO" id="GO:0140359">
    <property type="term" value="F:ABC-type transporter activity"/>
    <property type="evidence" value="ECO:0007669"/>
    <property type="project" value="InterPro"/>
</dbReference>
<dbReference type="GO" id="GO:0016887">
    <property type="term" value="F:ATP hydrolysis activity"/>
    <property type="evidence" value="ECO:0007669"/>
    <property type="project" value="InterPro"/>
</dbReference>
<evidence type="ECO:0000256" key="5">
    <source>
        <dbReference type="ARBA" id="ARBA00022989"/>
    </source>
</evidence>
<dbReference type="SUPFAM" id="SSF52540">
    <property type="entry name" value="P-loop containing nucleoside triphosphate hydrolases"/>
    <property type="match status" value="1"/>
</dbReference>
<evidence type="ECO:0000256" key="4">
    <source>
        <dbReference type="ARBA" id="ARBA00022692"/>
    </source>
</evidence>
<evidence type="ECO:0000256" key="1">
    <source>
        <dbReference type="ARBA" id="ARBA00004141"/>
    </source>
</evidence>
<feature type="transmembrane region" description="Helical" evidence="7">
    <location>
        <begin position="520"/>
        <end position="540"/>
    </location>
</feature>
<keyword evidence="6 7" id="KW-0472">Membrane</keyword>
<dbReference type="GO" id="GO:0005886">
    <property type="term" value="C:plasma membrane"/>
    <property type="evidence" value="ECO:0007669"/>
    <property type="project" value="TreeGrafter"/>
</dbReference>
<comment type="similarity">
    <text evidence="2">Belongs to the ABC transporter superfamily. ABCG family. Eye pigment precursor importer (TC 3.A.1.204) subfamily.</text>
</comment>
<feature type="transmembrane region" description="Helical" evidence="7">
    <location>
        <begin position="546"/>
        <end position="568"/>
    </location>
</feature>
<evidence type="ECO:0000256" key="2">
    <source>
        <dbReference type="ARBA" id="ARBA00005814"/>
    </source>
</evidence>
<keyword evidence="3" id="KW-0813">Transport</keyword>
<feature type="domain" description="ABC transporter" evidence="8">
    <location>
        <begin position="108"/>
        <end position="349"/>
    </location>
</feature>
<dbReference type="InterPro" id="IPR027417">
    <property type="entry name" value="P-loop_NTPase"/>
</dbReference>
<evidence type="ECO:0000313" key="9">
    <source>
        <dbReference type="Proteomes" id="UP000006672"/>
    </source>
</evidence>
<organism evidence="9 10">
    <name type="scientific">Brugia malayi</name>
    <name type="common">Filarial nematode worm</name>
    <dbReference type="NCBI Taxonomy" id="6279"/>
    <lineage>
        <taxon>Eukaryota</taxon>
        <taxon>Metazoa</taxon>
        <taxon>Ecdysozoa</taxon>
        <taxon>Nematoda</taxon>
        <taxon>Chromadorea</taxon>
        <taxon>Rhabditida</taxon>
        <taxon>Spirurina</taxon>
        <taxon>Spiruromorpha</taxon>
        <taxon>Filarioidea</taxon>
        <taxon>Onchocercidae</taxon>
        <taxon>Brugia</taxon>
    </lineage>
</organism>
<evidence type="ECO:0000313" key="10">
    <source>
        <dbReference type="WBParaSite" id="Bm2977c.1"/>
    </source>
</evidence>
<feature type="transmembrane region" description="Helical" evidence="7">
    <location>
        <begin position="440"/>
        <end position="458"/>
    </location>
</feature>
<dbReference type="PANTHER" id="PTHR48041">
    <property type="entry name" value="ABC TRANSPORTER G FAMILY MEMBER 28"/>
    <property type="match status" value="1"/>
</dbReference>
<evidence type="ECO:0000256" key="3">
    <source>
        <dbReference type="ARBA" id="ARBA00022448"/>
    </source>
</evidence>
<dbReference type="WBParaSite" id="Bm2977c.1">
    <property type="protein sequence ID" value="Bm2977c.1"/>
    <property type="gene ID" value="WBGene00223238"/>
</dbReference>
<dbReference type="GO" id="GO:0005524">
    <property type="term" value="F:ATP binding"/>
    <property type="evidence" value="ECO:0007669"/>
    <property type="project" value="InterPro"/>
</dbReference>
<dbReference type="Proteomes" id="UP000006672">
    <property type="component" value="Unassembled WGS sequence"/>
</dbReference>
<comment type="subcellular location">
    <subcellularLocation>
        <location evidence="1">Membrane</location>
        <topology evidence="1">Multi-pass membrane protein</topology>
    </subcellularLocation>
</comment>
<protein>
    <submittedName>
        <fullName evidence="10">ABC transporter domain-containing protein</fullName>
    </submittedName>
</protein>
<name>A0A5S6PIT7_BRUMA</name>
<reference evidence="9" key="1">
    <citation type="journal article" date="2007" name="Science">
        <title>Draft genome of the filarial nematode parasite Brugia malayi.</title>
        <authorList>
            <person name="Ghedin E."/>
            <person name="Wang S."/>
            <person name="Spiro D."/>
            <person name="Caler E."/>
            <person name="Zhao Q."/>
            <person name="Crabtree J."/>
            <person name="Allen J.E."/>
            <person name="Delcher A.L."/>
            <person name="Guiliano D.B."/>
            <person name="Miranda-Saavedra D."/>
            <person name="Angiuoli S.V."/>
            <person name="Creasy T."/>
            <person name="Amedeo P."/>
            <person name="Haas B."/>
            <person name="El-Sayed N.M."/>
            <person name="Wortman J.R."/>
            <person name="Feldblyum T."/>
            <person name="Tallon L."/>
            <person name="Schatz M."/>
            <person name="Shumway M."/>
            <person name="Koo H."/>
            <person name="Salzberg S.L."/>
            <person name="Schobel S."/>
            <person name="Pertea M."/>
            <person name="Pop M."/>
            <person name="White O."/>
            <person name="Barton G.J."/>
            <person name="Carlow C.K."/>
            <person name="Crawford M.J."/>
            <person name="Daub J."/>
            <person name="Dimmic M.W."/>
            <person name="Estes C.F."/>
            <person name="Foster J.M."/>
            <person name="Ganatra M."/>
            <person name="Gregory W.F."/>
            <person name="Johnson N.M."/>
            <person name="Jin J."/>
            <person name="Komuniecki R."/>
            <person name="Korf I."/>
            <person name="Kumar S."/>
            <person name="Laney S."/>
            <person name="Li B.W."/>
            <person name="Li W."/>
            <person name="Lindblom T.H."/>
            <person name="Lustigman S."/>
            <person name="Ma D."/>
            <person name="Maina C.V."/>
            <person name="Martin D.M."/>
            <person name="McCarter J.P."/>
            <person name="McReynolds L."/>
            <person name="Mitreva M."/>
            <person name="Nutman T.B."/>
            <person name="Parkinson J."/>
            <person name="Peregrin-Alvarez J.M."/>
            <person name="Poole C."/>
            <person name="Ren Q."/>
            <person name="Saunders L."/>
            <person name="Sluder A.E."/>
            <person name="Smith K."/>
            <person name="Stanke M."/>
            <person name="Unnasch T.R."/>
            <person name="Ware J."/>
            <person name="Wei A.D."/>
            <person name="Weil G."/>
            <person name="Williams D.J."/>
            <person name="Zhang Y."/>
            <person name="Williams S.A."/>
            <person name="Fraser-Liggett C."/>
            <person name="Slatko B."/>
            <person name="Blaxter M.L."/>
            <person name="Scott A.L."/>
        </authorList>
    </citation>
    <scope>NUCLEOTIDE SEQUENCE</scope>
    <source>
        <strain evidence="9">FR3</strain>
    </source>
</reference>
<feature type="transmembrane region" description="Helical" evidence="7">
    <location>
        <begin position="580"/>
        <end position="601"/>
    </location>
</feature>
<feature type="transmembrane region" description="Helical" evidence="7">
    <location>
        <begin position="464"/>
        <end position="485"/>
    </location>
</feature>
<keyword evidence="5 7" id="KW-1133">Transmembrane helix</keyword>